<evidence type="ECO:0000256" key="1">
    <source>
        <dbReference type="ARBA" id="ARBA00022801"/>
    </source>
</evidence>
<keyword evidence="4" id="KW-1185">Reference proteome</keyword>
<reference evidence="3 4" key="1">
    <citation type="submission" date="2019-03" db="EMBL/GenBank/DDBJ databases">
        <title>Genomic Encyclopedia of Type Strains, Phase IV (KMG-IV): sequencing the most valuable type-strain genomes for metagenomic binning, comparative biology and taxonomic classification.</title>
        <authorList>
            <person name="Goeker M."/>
        </authorList>
    </citation>
    <scope>NUCLEOTIDE SEQUENCE [LARGE SCALE GENOMIC DNA]</scope>
    <source>
        <strain evidence="3 4">DSM 13575</strain>
    </source>
</reference>
<accession>A0A4R8EXD8</accession>
<dbReference type="SMART" id="SM00646">
    <property type="entry name" value="Ami_3"/>
    <property type="match status" value="1"/>
</dbReference>
<dbReference type="InterPro" id="IPR050695">
    <property type="entry name" value="N-acetylmuramoyl_amidase_3"/>
</dbReference>
<dbReference type="InterPro" id="IPR002508">
    <property type="entry name" value="MurNAc-LAA_cat"/>
</dbReference>
<dbReference type="GO" id="GO:0030288">
    <property type="term" value="C:outer membrane-bounded periplasmic space"/>
    <property type="evidence" value="ECO:0007669"/>
    <property type="project" value="TreeGrafter"/>
</dbReference>
<gene>
    <name evidence="3" type="ORF">C8D74_10732</name>
</gene>
<dbReference type="GO" id="GO:0008745">
    <property type="term" value="F:N-acetylmuramoyl-L-alanine amidase activity"/>
    <property type="evidence" value="ECO:0007669"/>
    <property type="project" value="InterPro"/>
</dbReference>
<sequence>MSKRVIRRLIIFGFLFLSVITFPKTLYFQWREIDSAYYYEDGENLYVSLKVISEKSGRTLDVYNDTLIYIKDSKWKVFIFPQNSLAIINSTESIHFDPNDLKIVDGEIYLTTELIAKLINLELISNVSAVYLNLPLTQLSSIKTIIQKTDARIIIELSSSPEDVGIYPLVNKSGYLIKIKGAEIPNSYYYEEYNNKINYIKAYHYSPTEVWIQVKLNNSADLEELIEENRIILDLSFKDKITLPVLVLDPGHGGIDPGAVGPNQTFEKDITLEVAKRAQELLKPYSVNVYLTRANDVYVDLHDRAVFSNEKGADLFISLHLNDYPQDSTVYGSEVYYFDFSESAYARRIAYRENLDFNSDKTLIETWVTDKENSLDESEKFANILGNYLNVNGVKFRGVYTAEFAVLAYTRSPAVLFEMEFISNPKVVDEFTNGKYVDVFAEIIKNAVIDFFGLK</sequence>
<evidence type="ECO:0000313" key="3">
    <source>
        <dbReference type="EMBL" id="TDX15435.1"/>
    </source>
</evidence>
<dbReference type="PANTHER" id="PTHR30404:SF0">
    <property type="entry name" value="N-ACETYLMURAMOYL-L-ALANINE AMIDASE AMIC"/>
    <property type="match status" value="1"/>
</dbReference>
<feature type="domain" description="MurNAc-LAA" evidence="2">
    <location>
        <begin position="305"/>
        <end position="449"/>
    </location>
</feature>
<dbReference type="Gene3D" id="3.40.630.40">
    <property type="entry name" value="Zn-dependent exopeptidases"/>
    <property type="match status" value="1"/>
</dbReference>
<keyword evidence="1" id="KW-0378">Hydrolase</keyword>
<dbReference type="AlphaFoldDB" id="A0A4R8EXD8"/>
<dbReference type="PANTHER" id="PTHR30404">
    <property type="entry name" value="N-ACETYLMURAMOYL-L-ALANINE AMIDASE"/>
    <property type="match status" value="1"/>
</dbReference>
<dbReference type="RefSeq" id="WP_103876026.1">
    <property type="nucleotide sequence ID" value="NZ_SODZ01000007.1"/>
</dbReference>
<proteinExistence type="predicted"/>
<organism evidence="3 4">
    <name type="scientific">Petrotoga sibirica</name>
    <dbReference type="NCBI Taxonomy" id="156202"/>
    <lineage>
        <taxon>Bacteria</taxon>
        <taxon>Thermotogati</taxon>
        <taxon>Thermotogota</taxon>
        <taxon>Thermotogae</taxon>
        <taxon>Petrotogales</taxon>
        <taxon>Petrotogaceae</taxon>
        <taxon>Petrotoga</taxon>
    </lineage>
</organism>
<protein>
    <submittedName>
        <fullName evidence="3">N-acetylmuramoyl-L-alanine amidase</fullName>
    </submittedName>
</protein>
<dbReference type="Proteomes" id="UP000294817">
    <property type="component" value="Unassembled WGS sequence"/>
</dbReference>
<evidence type="ECO:0000313" key="4">
    <source>
        <dbReference type="Proteomes" id="UP000294817"/>
    </source>
</evidence>
<dbReference type="Pfam" id="PF01520">
    <property type="entry name" value="Amidase_3"/>
    <property type="match status" value="1"/>
</dbReference>
<dbReference type="CDD" id="cd02696">
    <property type="entry name" value="MurNAc-LAA"/>
    <property type="match status" value="1"/>
</dbReference>
<dbReference type="SUPFAM" id="SSF53187">
    <property type="entry name" value="Zn-dependent exopeptidases"/>
    <property type="match status" value="1"/>
</dbReference>
<comment type="caution">
    <text evidence="3">The sequence shown here is derived from an EMBL/GenBank/DDBJ whole genome shotgun (WGS) entry which is preliminary data.</text>
</comment>
<dbReference type="GO" id="GO:0009253">
    <property type="term" value="P:peptidoglycan catabolic process"/>
    <property type="evidence" value="ECO:0007669"/>
    <property type="project" value="InterPro"/>
</dbReference>
<dbReference type="EMBL" id="SODZ01000007">
    <property type="protein sequence ID" value="TDX15435.1"/>
    <property type="molecule type" value="Genomic_DNA"/>
</dbReference>
<evidence type="ECO:0000259" key="2">
    <source>
        <dbReference type="SMART" id="SM00646"/>
    </source>
</evidence>
<name>A0A4R8EXD8_9BACT</name>